<proteinExistence type="predicted"/>
<evidence type="ECO:0000256" key="3">
    <source>
        <dbReference type="ARBA" id="ARBA00022692"/>
    </source>
</evidence>
<feature type="transmembrane region" description="Helical" evidence="7">
    <location>
        <begin position="572"/>
        <end position="595"/>
    </location>
</feature>
<dbReference type="CDD" id="cd09628">
    <property type="entry name" value="DOMON_SDR_2_like"/>
    <property type="match status" value="2"/>
</dbReference>
<feature type="domain" description="DOMON" evidence="8">
    <location>
        <begin position="299"/>
        <end position="418"/>
    </location>
</feature>
<name>A0ABD3XBI8_SINWO</name>
<dbReference type="InterPro" id="IPR005018">
    <property type="entry name" value="DOMON_domain"/>
</dbReference>
<evidence type="ECO:0000313" key="11">
    <source>
        <dbReference type="Proteomes" id="UP001634394"/>
    </source>
</evidence>
<evidence type="ECO:0000256" key="6">
    <source>
        <dbReference type="ARBA" id="ARBA00023136"/>
    </source>
</evidence>
<dbReference type="Proteomes" id="UP001634394">
    <property type="component" value="Unassembled WGS sequence"/>
</dbReference>
<dbReference type="AlphaFoldDB" id="A0ABD3XBI8"/>
<evidence type="ECO:0000313" key="10">
    <source>
        <dbReference type="EMBL" id="KAL3882368.1"/>
    </source>
</evidence>
<dbReference type="Pfam" id="PF03188">
    <property type="entry name" value="Cytochrom_B561"/>
    <property type="match status" value="1"/>
</dbReference>
<evidence type="ECO:0008006" key="12">
    <source>
        <dbReference type="Google" id="ProtNLM"/>
    </source>
</evidence>
<reference evidence="10 11" key="1">
    <citation type="submission" date="2024-11" db="EMBL/GenBank/DDBJ databases">
        <title>Chromosome-level genome assembly of the freshwater bivalve Anodonta woodiana.</title>
        <authorList>
            <person name="Chen X."/>
        </authorList>
    </citation>
    <scope>NUCLEOTIDE SEQUENCE [LARGE SCALE GENOMIC DNA]</scope>
    <source>
        <strain evidence="10">MN2024</strain>
        <tissue evidence="10">Gills</tissue>
    </source>
</reference>
<dbReference type="PROSITE" id="PS50939">
    <property type="entry name" value="CYTOCHROME_B561"/>
    <property type="match status" value="1"/>
</dbReference>
<feature type="transmembrane region" description="Helical" evidence="7">
    <location>
        <begin position="607"/>
        <end position="627"/>
    </location>
</feature>
<sequence length="1004" mass="113166">MKFLNQNRIFPPKTLELLPPNISLNRVTIVEVYTPGVVSIYWLNATTQLVKDCANLSFTELYAAPEPCDRLPTQAPPNVPFDPECGRTKGCSPDCRNDICTYLITWTDKNDTVEFELTSAISVGTDDRYMAIGFSYDQSMPDTSVAECVTINRTFMARSSFNTEDYTNELLQNKTLGMTLLSGHDTDGVFYCKFQRIKYISNQTKYYDLNSNWTLLFATGRVVKGLKKKHKLKEISYQEVDFKTVDIVDSISHHDLTTTTTSHNLSTPITTEAPPSNVTWDPECGVTKGCFPDCRTSGCNHLVTWQDAGNSVRFEITSSISVGSNDRWIAIGFSDNFKMPDTSVSECDYFGGNIQVKSSYNDGYENHLLSNDTLGVRMIVSGVNGGTFMCSFYRLKSVTGVQKFFNISQPRILFFATGPMSAGVKQQHKYKEMSNDKVDFEKFGIPGAGEEDKTLIKIHACLMTVAWIFLSSVGVVVARHCKTSFPDSTIFKQKVWFQIHRTCMTLTFTCTAAAFVVIFVKVGGLSQISPSQGYEYTQYHPYLGIAVTSLTTLNPIMAFFRPHPGDKYRPIFNWAHWFVGTSAHVLAAITIFFGLNLESAAVNYNANYMLVGYVGAFVLVQIILEIYRRGGAKSAELGNLVSSQTYLLAKEKPIPKDSGSFQSYVTFIHAVLMLENNLEDLRMEAESTRIVQLGTRNVVFLSQELGQLEDCNKLLGDRDALHKEMEDKGYLFIRGLHDRQEVLNARLAVLEYIKNSGEDKLDLTHAWEEGVLEYRCGKGCIPFMEGKNDITHSDVVLKVLEGPRPFQFFKTFFGEEPRTFDFKWLRGIHRQAFTGAHVDNVYMSWGTPNLYTLWTPMGDVKPELGTLAVCEGSHKAEAGFKHFQETYGNLDVEKDNLKGTGWFTCDPFEITTKFGGKWKTSEFQAGDVLIFNLRTVHMSTANLTNLVRISCDTRWQRASEPADPRYVGDMNIKAMPKFGLYGSEEKSSNREITIEELRMKWGLE</sequence>
<dbReference type="Gene3D" id="2.60.120.620">
    <property type="entry name" value="q2cbj1_9rhob like domain"/>
    <property type="match status" value="1"/>
</dbReference>
<keyword evidence="2" id="KW-0813">Transport</keyword>
<evidence type="ECO:0000259" key="8">
    <source>
        <dbReference type="PROSITE" id="PS50836"/>
    </source>
</evidence>
<evidence type="ECO:0000256" key="7">
    <source>
        <dbReference type="SAM" id="Phobius"/>
    </source>
</evidence>
<dbReference type="Pfam" id="PF03351">
    <property type="entry name" value="DOMON"/>
    <property type="match status" value="2"/>
</dbReference>
<gene>
    <name evidence="10" type="ORF">ACJMK2_028720</name>
</gene>
<feature type="transmembrane region" description="Helical" evidence="7">
    <location>
        <begin position="502"/>
        <end position="522"/>
    </location>
</feature>
<dbReference type="EMBL" id="JBJQND010000003">
    <property type="protein sequence ID" value="KAL3882368.1"/>
    <property type="molecule type" value="Genomic_DNA"/>
</dbReference>
<dbReference type="PANTHER" id="PTHR40128:SF1">
    <property type="entry name" value="PHYTANOYL-COA HYDROXYLASE"/>
    <property type="match status" value="1"/>
</dbReference>
<evidence type="ECO:0000256" key="5">
    <source>
        <dbReference type="ARBA" id="ARBA00022989"/>
    </source>
</evidence>
<dbReference type="SUPFAM" id="SSF51197">
    <property type="entry name" value="Clavaminate synthase-like"/>
    <property type="match status" value="1"/>
</dbReference>
<feature type="domain" description="DOMON" evidence="8">
    <location>
        <begin position="100"/>
        <end position="220"/>
    </location>
</feature>
<evidence type="ECO:0000256" key="2">
    <source>
        <dbReference type="ARBA" id="ARBA00022448"/>
    </source>
</evidence>
<keyword evidence="6 7" id="KW-0472">Membrane</keyword>
<dbReference type="SMART" id="SM00665">
    <property type="entry name" value="B561"/>
    <property type="match status" value="1"/>
</dbReference>
<comment type="subcellular location">
    <subcellularLocation>
        <location evidence="1">Membrane</location>
    </subcellularLocation>
</comment>
<feature type="transmembrane region" description="Helical" evidence="7">
    <location>
        <begin position="542"/>
        <end position="560"/>
    </location>
</feature>
<keyword evidence="3 7" id="KW-0812">Transmembrane</keyword>
<evidence type="ECO:0000259" key="9">
    <source>
        <dbReference type="PROSITE" id="PS50939"/>
    </source>
</evidence>
<dbReference type="Gene3D" id="1.20.120.1770">
    <property type="match status" value="1"/>
</dbReference>
<keyword evidence="4" id="KW-0249">Electron transport</keyword>
<feature type="domain" description="Cytochrome b561" evidence="9">
    <location>
        <begin position="422"/>
        <end position="630"/>
    </location>
</feature>
<dbReference type="Pfam" id="PF05721">
    <property type="entry name" value="PhyH"/>
    <property type="match status" value="1"/>
</dbReference>
<dbReference type="InterPro" id="IPR006593">
    <property type="entry name" value="Cyt_b561/ferric_Rdtase_TM"/>
</dbReference>
<organism evidence="10 11">
    <name type="scientific">Sinanodonta woodiana</name>
    <name type="common">Chinese pond mussel</name>
    <name type="synonym">Anodonta woodiana</name>
    <dbReference type="NCBI Taxonomy" id="1069815"/>
    <lineage>
        <taxon>Eukaryota</taxon>
        <taxon>Metazoa</taxon>
        <taxon>Spiralia</taxon>
        <taxon>Lophotrochozoa</taxon>
        <taxon>Mollusca</taxon>
        <taxon>Bivalvia</taxon>
        <taxon>Autobranchia</taxon>
        <taxon>Heteroconchia</taxon>
        <taxon>Palaeoheterodonta</taxon>
        <taxon>Unionida</taxon>
        <taxon>Unionoidea</taxon>
        <taxon>Unionidae</taxon>
        <taxon>Unioninae</taxon>
        <taxon>Sinanodonta</taxon>
    </lineage>
</organism>
<accession>A0ABD3XBI8</accession>
<comment type="caution">
    <text evidence="10">The sequence shown here is derived from an EMBL/GenBank/DDBJ whole genome shotgun (WGS) entry which is preliminary data.</text>
</comment>
<dbReference type="PANTHER" id="PTHR40128">
    <property type="entry name" value="EXPRESSED PROTEIN"/>
    <property type="match status" value="1"/>
</dbReference>
<dbReference type="GO" id="GO:0016020">
    <property type="term" value="C:membrane"/>
    <property type="evidence" value="ECO:0007669"/>
    <property type="project" value="UniProtKB-SubCell"/>
</dbReference>
<dbReference type="PROSITE" id="PS50836">
    <property type="entry name" value="DOMON"/>
    <property type="match status" value="2"/>
</dbReference>
<keyword evidence="5 7" id="KW-1133">Transmembrane helix</keyword>
<protein>
    <recommendedName>
        <fullName evidence="12">DOMON domain-containing protein</fullName>
    </recommendedName>
</protein>
<dbReference type="SMART" id="SM00664">
    <property type="entry name" value="DoH"/>
    <property type="match status" value="2"/>
</dbReference>
<keyword evidence="11" id="KW-1185">Reference proteome</keyword>
<evidence type="ECO:0000256" key="4">
    <source>
        <dbReference type="ARBA" id="ARBA00022982"/>
    </source>
</evidence>
<dbReference type="InterPro" id="IPR008775">
    <property type="entry name" value="Phytyl_CoA_dOase-like"/>
</dbReference>
<dbReference type="CDD" id="cd08760">
    <property type="entry name" value="Cyt_b561_FRRS1_like"/>
    <property type="match status" value="1"/>
</dbReference>
<evidence type="ECO:0000256" key="1">
    <source>
        <dbReference type="ARBA" id="ARBA00004370"/>
    </source>
</evidence>